<feature type="domain" description="HTH tetR-type" evidence="3">
    <location>
        <begin position="11"/>
        <end position="71"/>
    </location>
</feature>
<dbReference type="InterPro" id="IPR050624">
    <property type="entry name" value="HTH-type_Tx_Regulator"/>
</dbReference>
<keyword evidence="1 2" id="KW-0238">DNA-binding</keyword>
<dbReference type="Gene3D" id="1.10.357.10">
    <property type="entry name" value="Tetracycline Repressor, domain 2"/>
    <property type="match status" value="1"/>
</dbReference>
<evidence type="ECO:0000259" key="3">
    <source>
        <dbReference type="PROSITE" id="PS50977"/>
    </source>
</evidence>
<reference evidence="4" key="1">
    <citation type="journal article" date="2021" name="PeerJ">
        <title>Extensive microbial diversity within the chicken gut microbiome revealed by metagenomics and culture.</title>
        <authorList>
            <person name="Gilroy R."/>
            <person name="Ravi A."/>
            <person name="Getino M."/>
            <person name="Pursley I."/>
            <person name="Horton D.L."/>
            <person name="Alikhan N.F."/>
            <person name="Baker D."/>
            <person name="Gharbi K."/>
            <person name="Hall N."/>
            <person name="Watson M."/>
            <person name="Adriaenssens E.M."/>
            <person name="Foster-Nyarko E."/>
            <person name="Jarju S."/>
            <person name="Secka A."/>
            <person name="Antonio M."/>
            <person name="Oren A."/>
            <person name="Chaudhuri R.R."/>
            <person name="La Ragione R."/>
            <person name="Hildebrand F."/>
            <person name="Pallen M.J."/>
        </authorList>
    </citation>
    <scope>NUCLEOTIDE SEQUENCE</scope>
    <source>
        <strain evidence="4">CHK180-15479</strain>
    </source>
</reference>
<dbReference type="Pfam" id="PF14278">
    <property type="entry name" value="TetR_C_8"/>
    <property type="match status" value="1"/>
</dbReference>
<protein>
    <submittedName>
        <fullName evidence="4">TetR family transcriptional regulator C-terminal domain-containing protein</fullName>
    </submittedName>
</protein>
<comment type="caution">
    <text evidence="4">The sequence shown here is derived from an EMBL/GenBank/DDBJ whole genome shotgun (WGS) entry which is preliminary data.</text>
</comment>
<dbReference type="SUPFAM" id="SSF46689">
    <property type="entry name" value="Homeodomain-like"/>
    <property type="match status" value="1"/>
</dbReference>
<name>A0A9D2MYF0_9FIRM</name>
<dbReference type="InterPro" id="IPR039532">
    <property type="entry name" value="TetR_C_Firmicutes"/>
</dbReference>
<dbReference type="PANTHER" id="PTHR43479">
    <property type="entry name" value="ACREF/ENVCD OPERON REPRESSOR-RELATED"/>
    <property type="match status" value="1"/>
</dbReference>
<sequence>MTQENPDRRVRKTRKLLKECLIRLLKEKRVQDITVRELTDMADLNRGTFYLHYKDVFDLLEKTEAELMDEFNSLVMSYDAKDLKQHPALVFDDIFALVYDNADLVEILMGENGDLSFVNRLKQLVREKCLRDWMEVFRSGDPQVFEAYFSFIVSGCVGLVQYWIQNGRKESPRQMASLTERIIKEGISVLEGNAGCQSSLPVV</sequence>
<dbReference type="InterPro" id="IPR009057">
    <property type="entry name" value="Homeodomain-like_sf"/>
</dbReference>
<proteinExistence type="predicted"/>
<dbReference type="GO" id="GO:0003677">
    <property type="term" value="F:DNA binding"/>
    <property type="evidence" value="ECO:0007669"/>
    <property type="project" value="UniProtKB-UniRule"/>
</dbReference>
<feature type="DNA-binding region" description="H-T-H motif" evidence="2">
    <location>
        <begin position="34"/>
        <end position="53"/>
    </location>
</feature>
<dbReference type="EMBL" id="DWWT01000002">
    <property type="protein sequence ID" value="HJC04753.1"/>
    <property type="molecule type" value="Genomic_DNA"/>
</dbReference>
<dbReference type="InterPro" id="IPR001647">
    <property type="entry name" value="HTH_TetR"/>
</dbReference>
<gene>
    <name evidence="4" type="ORF">H9704_01110</name>
</gene>
<evidence type="ECO:0000313" key="5">
    <source>
        <dbReference type="Proteomes" id="UP000823910"/>
    </source>
</evidence>
<reference evidence="4" key="2">
    <citation type="submission" date="2021-04" db="EMBL/GenBank/DDBJ databases">
        <authorList>
            <person name="Gilroy R."/>
        </authorList>
    </citation>
    <scope>NUCLEOTIDE SEQUENCE</scope>
    <source>
        <strain evidence="4">CHK180-15479</strain>
    </source>
</reference>
<evidence type="ECO:0000256" key="1">
    <source>
        <dbReference type="ARBA" id="ARBA00023125"/>
    </source>
</evidence>
<accession>A0A9D2MYF0</accession>
<dbReference type="AlphaFoldDB" id="A0A9D2MYF0"/>
<evidence type="ECO:0000313" key="4">
    <source>
        <dbReference type="EMBL" id="HJC04753.1"/>
    </source>
</evidence>
<evidence type="ECO:0000256" key="2">
    <source>
        <dbReference type="PROSITE-ProRule" id="PRU00335"/>
    </source>
</evidence>
<dbReference type="PROSITE" id="PS50977">
    <property type="entry name" value="HTH_TETR_2"/>
    <property type="match status" value="1"/>
</dbReference>
<dbReference type="Proteomes" id="UP000823910">
    <property type="component" value="Unassembled WGS sequence"/>
</dbReference>
<dbReference type="PANTHER" id="PTHR43479:SF7">
    <property type="entry name" value="TETR-FAMILY TRANSCRIPTIONAL REGULATOR"/>
    <property type="match status" value="1"/>
</dbReference>
<organism evidence="4 5">
    <name type="scientific">Candidatus Enterocloster excrementipullorum</name>
    <dbReference type="NCBI Taxonomy" id="2838559"/>
    <lineage>
        <taxon>Bacteria</taxon>
        <taxon>Bacillati</taxon>
        <taxon>Bacillota</taxon>
        <taxon>Clostridia</taxon>
        <taxon>Lachnospirales</taxon>
        <taxon>Lachnospiraceae</taxon>
        <taxon>Enterocloster</taxon>
    </lineage>
</organism>